<evidence type="ECO:0000256" key="1">
    <source>
        <dbReference type="SAM" id="MobiDB-lite"/>
    </source>
</evidence>
<gene>
    <name evidence="2" type="ORF">BDY21DRAFT_345079</name>
</gene>
<proteinExistence type="predicted"/>
<evidence type="ECO:0000313" key="2">
    <source>
        <dbReference type="EMBL" id="KAF2457150.1"/>
    </source>
</evidence>
<evidence type="ECO:0000313" key="3">
    <source>
        <dbReference type="Proteomes" id="UP000799766"/>
    </source>
</evidence>
<protein>
    <submittedName>
        <fullName evidence="2">Uncharacterized protein</fullName>
    </submittedName>
</protein>
<dbReference type="Proteomes" id="UP000799766">
    <property type="component" value="Unassembled WGS sequence"/>
</dbReference>
<feature type="compositionally biased region" description="Basic and acidic residues" evidence="1">
    <location>
        <begin position="267"/>
        <end position="284"/>
    </location>
</feature>
<keyword evidence="3" id="KW-1185">Reference proteome</keyword>
<accession>A0A6A6NZK0</accession>
<feature type="region of interest" description="Disordered" evidence="1">
    <location>
        <begin position="256"/>
        <end position="284"/>
    </location>
</feature>
<dbReference type="AlphaFoldDB" id="A0A6A6NZK0"/>
<organism evidence="2 3">
    <name type="scientific">Lineolata rhizophorae</name>
    <dbReference type="NCBI Taxonomy" id="578093"/>
    <lineage>
        <taxon>Eukaryota</taxon>
        <taxon>Fungi</taxon>
        <taxon>Dikarya</taxon>
        <taxon>Ascomycota</taxon>
        <taxon>Pezizomycotina</taxon>
        <taxon>Dothideomycetes</taxon>
        <taxon>Dothideomycetes incertae sedis</taxon>
        <taxon>Lineolatales</taxon>
        <taxon>Lineolataceae</taxon>
        <taxon>Lineolata</taxon>
    </lineage>
</organism>
<dbReference type="EMBL" id="MU001681">
    <property type="protein sequence ID" value="KAF2457150.1"/>
    <property type="molecule type" value="Genomic_DNA"/>
</dbReference>
<name>A0A6A6NZK0_9PEZI</name>
<reference evidence="2" key="1">
    <citation type="journal article" date="2020" name="Stud. Mycol.">
        <title>101 Dothideomycetes genomes: a test case for predicting lifestyles and emergence of pathogens.</title>
        <authorList>
            <person name="Haridas S."/>
            <person name="Albert R."/>
            <person name="Binder M."/>
            <person name="Bloem J."/>
            <person name="Labutti K."/>
            <person name="Salamov A."/>
            <person name="Andreopoulos B."/>
            <person name="Baker S."/>
            <person name="Barry K."/>
            <person name="Bills G."/>
            <person name="Bluhm B."/>
            <person name="Cannon C."/>
            <person name="Castanera R."/>
            <person name="Culley D."/>
            <person name="Daum C."/>
            <person name="Ezra D."/>
            <person name="Gonzalez J."/>
            <person name="Henrissat B."/>
            <person name="Kuo A."/>
            <person name="Liang C."/>
            <person name="Lipzen A."/>
            <person name="Lutzoni F."/>
            <person name="Magnuson J."/>
            <person name="Mondo S."/>
            <person name="Nolan M."/>
            <person name="Ohm R."/>
            <person name="Pangilinan J."/>
            <person name="Park H.-J."/>
            <person name="Ramirez L."/>
            <person name="Alfaro M."/>
            <person name="Sun H."/>
            <person name="Tritt A."/>
            <person name="Yoshinaga Y."/>
            <person name="Zwiers L.-H."/>
            <person name="Turgeon B."/>
            <person name="Goodwin S."/>
            <person name="Spatafora J."/>
            <person name="Crous P."/>
            <person name="Grigoriev I."/>
        </authorList>
    </citation>
    <scope>NUCLEOTIDE SEQUENCE</scope>
    <source>
        <strain evidence="2">ATCC 16933</strain>
    </source>
</reference>
<sequence length="415" mass="44372">MCGRPPTVLALESTRSARIIAGNDGVVGVSDVLRSMLVPAAALLPFWPSAGVLASPLSPPSPPAAGVSGVGVVVMEMRRPSRSSAIVDTLLFGLLLLLGGQFFTVAAEGWLGVGVGQSSWAAAVDEGGVVVVVVIASPISACCCEARIRAVMALRVLSNFSRSAFNCAKSSSTLLVMATSFPRLQHYTDSLRHYGNAERSTITWRVDVTGDIAGDVDHANVGVVEHTKKRKVGQSSRENPLNQKAYTLNEYLLGRRCGGNKQAPQRRMQDRHDRGEGKEGGEKKAARLRVRYAGRSLRCALAPACEADHRFLQHRRPAELVHVFSASSEAPWCIGGAAAWAALGPLGPRLQVAGESAGRAVAKRASPRAELMRRDGLTGVSLRPHNEDLSLSQSSRCWRGLIGHRDRGLTLILQR</sequence>